<evidence type="ECO:0000313" key="2">
    <source>
        <dbReference type="Proteomes" id="UP000799754"/>
    </source>
</evidence>
<accession>A0ACB6S1U2</accession>
<name>A0ACB6S1U2_9PLEO</name>
<keyword evidence="2" id="KW-1185">Reference proteome</keyword>
<dbReference type="EMBL" id="MU006717">
    <property type="protein sequence ID" value="KAF2627359.1"/>
    <property type="molecule type" value="Genomic_DNA"/>
</dbReference>
<comment type="caution">
    <text evidence="1">The sequence shown here is derived from an EMBL/GenBank/DDBJ whole genome shotgun (WGS) entry which is preliminary data.</text>
</comment>
<evidence type="ECO:0000313" key="1">
    <source>
        <dbReference type="EMBL" id="KAF2627359.1"/>
    </source>
</evidence>
<protein>
    <submittedName>
        <fullName evidence="1">PLAC8-domain-containing protein</fullName>
    </submittedName>
</protein>
<feature type="non-terminal residue" evidence="1">
    <location>
        <position position="439"/>
    </location>
</feature>
<sequence>QAQQPQPQVTQRQHQRFSWQAPVETETTPRRLPQYQEVQHQPQQPVVNTNIALQHDRGFSYAPTSTEHNGSAYYTSSSDDPTLPSSPVFTPIDDRPQSMFNMLNTPARRQSQQAYAPLSHPHDEETLLSPSSPEAQTLPFMLVESVVGGQDQTTSQAQQPAPAPQSPVQQSRHARQMSNLAPLNTNLSQPVMPAIPQSPRSGTEHQTSPGALPYKTPISPISSAPIRKDTPNSSYNSHTRHQTHAAEPYSPHNFSSHNLATPHAIFSPDAAHGPNGLDFSLHQPGQIRHPNMDDQSSRAWKNGLCACTPDVSTCLTGLFCPCILSGRTAYRLSQKSKKADPTDMLGHSSTNGHCIAMSLACGVGLGWVFPMVQRTRIRHLYKLEGSCGDDLVKGCCCCCCVAVQNEREVSGREESANRWAGPASRDVYTRSGGMEYRPQ</sequence>
<proteinExistence type="predicted"/>
<reference evidence="1" key="1">
    <citation type="journal article" date="2020" name="Stud. Mycol.">
        <title>101 Dothideomycetes genomes: a test case for predicting lifestyles and emergence of pathogens.</title>
        <authorList>
            <person name="Haridas S."/>
            <person name="Albert R."/>
            <person name="Binder M."/>
            <person name="Bloem J."/>
            <person name="Labutti K."/>
            <person name="Salamov A."/>
            <person name="Andreopoulos B."/>
            <person name="Baker S."/>
            <person name="Barry K."/>
            <person name="Bills G."/>
            <person name="Bluhm B."/>
            <person name="Cannon C."/>
            <person name="Castanera R."/>
            <person name="Culley D."/>
            <person name="Daum C."/>
            <person name="Ezra D."/>
            <person name="Gonzalez J."/>
            <person name="Henrissat B."/>
            <person name="Kuo A."/>
            <person name="Liang C."/>
            <person name="Lipzen A."/>
            <person name="Lutzoni F."/>
            <person name="Magnuson J."/>
            <person name="Mondo S."/>
            <person name="Nolan M."/>
            <person name="Ohm R."/>
            <person name="Pangilinan J."/>
            <person name="Park H.-J."/>
            <person name="Ramirez L."/>
            <person name="Alfaro M."/>
            <person name="Sun H."/>
            <person name="Tritt A."/>
            <person name="Yoshinaga Y."/>
            <person name="Zwiers L.-H."/>
            <person name="Turgeon B."/>
            <person name="Goodwin S."/>
            <person name="Spatafora J."/>
            <person name="Crous P."/>
            <person name="Grigoriev I."/>
        </authorList>
    </citation>
    <scope>NUCLEOTIDE SEQUENCE</scope>
    <source>
        <strain evidence="1">CBS 525.71</strain>
    </source>
</reference>
<dbReference type="Proteomes" id="UP000799754">
    <property type="component" value="Unassembled WGS sequence"/>
</dbReference>
<feature type="non-terminal residue" evidence="1">
    <location>
        <position position="1"/>
    </location>
</feature>
<organism evidence="1 2">
    <name type="scientific">Macroventuria anomochaeta</name>
    <dbReference type="NCBI Taxonomy" id="301207"/>
    <lineage>
        <taxon>Eukaryota</taxon>
        <taxon>Fungi</taxon>
        <taxon>Dikarya</taxon>
        <taxon>Ascomycota</taxon>
        <taxon>Pezizomycotina</taxon>
        <taxon>Dothideomycetes</taxon>
        <taxon>Pleosporomycetidae</taxon>
        <taxon>Pleosporales</taxon>
        <taxon>Pleosporineae</taxon>
        <taxon>Didymellaceae</taxon>
        <taxon>Macroventuria</taxon>
    </lineage>
</organism>
<gene>
    <name evidence="1" type="ORF">BU25DRAFT_307869</name>
</gene>